<proteinExistence type="predicted"/>
<accession>A0A0C9Y0Z2</accession>
<dbReference type="AlphaFoldDB" id="A0A0C9Y0Z2"/>
<sequence>MDQIYIHTYILRGVSTTSLSIAVVLASTAGEILSPRYDLSGLCTALQGYGNSLKGV</sequence>
<reference evidence="2" key="2">
    <citation type="submission" date="2015-01" db="EMBL/GenBank/DDBJ databases">
        <title>Evolutionary Origins and Diversification of the Mycorrhizal Mutualists.</title>
        <authorList>
            <consortium name="DOE Joint Genome Institute"/>
            <consortium name="Mycorrhizal Genomics Consortium"/>
            <person name="Kohler A."/>
            <person name="Kuo A."/>
            <person name="Nagy L.G."/>
            <person name="Floudas D."/>
            <person name="Copeland A."/>
            <person name="Barry K.W."/>
            <person name="Cichocki N."/>
            <person name="Veneault-Fourrey C."/>
            <person name="LaButti K."/>
            <person name="Lindquist E.A."/>
            <person name="Lipzen A."/>
            <person name="Lundell T."/>
            <person name="Morin E."/>
            <person name="Murat C."/>
            <person name="Riley R."/>
            <person name="Ohm R."/>
            <person name="Sun H."/>
            <person name="Tunlid A."/>
            <person name="Henrissat B."/>
            <person name="Grigoriev I.V."/>
            <person name="Hibbett D.S."/>
            <person name="Martin F."/>
        </authorList>
    </citation>
    <scope>NUCLEOTIDE SEQUENCE [LARGE SCALE GENOMIC DNA]</scope>
    <source>
        <strain evidence="2">441</strain>
    </source>
</reference>
<dbReference type="EMBL" id="KN833807">
    <property type="protein sequence ID" value="KIK18375.1"/>
    <property type="molecule type" value="Genomic_DNA"/>
</dbReference>
<dbReference type="Proteomes" id="UP000054018">
    <property type="component" value="Unassembled WGS sequence"/>
</dbReference>
<evidence type="ECO:0000313" key="2">
    <source>
        <dbReference type="Proteomes" id="UP000054018"/>
    </source>
</evidence>
<protein>
    <submittedName>
        <fullName evidence="1">Uncharacterized protein</fullName>
    </submittedName>
</protein>
<keyword evidence="2" id="KW-1185">Reference proteome</keyword>
<reference evidence="1 2" key="1">
    <citation type="submission" date="2014-04" db="EMBL/GenBank/DDBJ databases">
        <authorList>
            <consortium name="DOE Joint Genome Institute"/>
            <person name="Kuo A."/>
            <person name="Kohler A."/>
            <person name="Costa M.D."/>
            <person name="Nagy L.G."/>
            <person name="Floudas D."/>
            <person name="Copeland A."/>
            <person name="Barry K.W."/>
            <person name="Cichocki N."/>
            <person name="Veneault-Fourrey C."/>
            <person name="LaButti K."/>
            <person name="Lindquist E.A."/>
            <person name="Lipzen A."/>
            <person name="Lundell T."/>
            <person name="Morin E."/>
            <person name="Murat C."/>
            <person name="Sun H."/>
            <person name="Tunlid A."/>
            <person name="Henrissat B."/>
            <person name="Grigoriev I.V."/>
            <person name="Hibbett D.S."/>
            <person name="Martin F."/>
            <person name="Nordberg H.P."/>
            <person name="Cantor M.N."/>
            <person name="Hua S.X."/>
        </authorList>
    </citation>
    <scope>NUCLEOTIDE SEQUENCE [LARGE SCALE GENOMIC DNA]</scope>
    <source>
        <strain evidence="1 2">441</strain>
    </source>
</reference>
<dbReference type="HOGENOM" id="CLU_3015049_0_0_1"/>
<organism evidence="1 2">
    <name type="scientific">Pisolithus microcarpus 441</name>
    <dbReference type="NCBI Taxonomy" id="765257"/>
    <lineage>
        <taxon>Eukaryota</taxon>
        <taxon>Fungi</taxon>
        <taxon>Dikarya</taxon>
        <taxon>Basidiomycota</taxon>
        <taxon>Agaricomycotina</taxon>
        <taxon>Agaricomycetes</taxon>
        <taxon>Agaricomycetidae</taxon>
        <taxon>Boletales</taxon>
        <taxon>Sclerodermatineae</taxon>
        <taxon>Pisolithaceae</taxon>
        <taxon>Pisolithus</taxon>
    </lineage>
</organism>
<evidence type="ECO:0000313" key="1">
    <source>
        <dbReference type="EMBL" id="KIK18375.1"/>
    </source>
</evidence>
<name>A0A0C9Y0Z2_9AGAM</name>
<gene>
    <name evidence="1" type="ORF">PISMIDRAFT_684273</name>
</gene>